<evidence type="ECO:0000256" key="7">
    <source>
        <dbReference type="ARBA" id="ARBA00023136"/>
    </source>
</evidence>
<evidence type="ECO:0000256" key="2">
    <source>
        <dbReference type="ARBA" id="ARBA00004496"/>
    </source>
</evidence>
<keyword evidence="3" id="KW-0963">Cytoplasm</keyword>
<organism evidence="10 11">
    <name type="scientific">Albula glossodonta</name>
    <name type="common">roundjaw bonefish</name>
    <dbReference type="NCBI Taxonomy" id="121402"/>
    <lineage>
        <taxon>Eukaryota</taxon>
        <taxon>Metazoa</taxon>
        <taxon>Chordata</taxon>
        <taxon>Craniata</taxon>
        <taxon>Vertebrata</taxon>
        <taxon>Euteleostomi</taxon>
        <taxon>Actinopterygii</taxon>
        <taxon>Neopterygii</taxon>
        <taxon>Teleostei</taxon>
        <taxon>Albuliformes</taxon>
        <taxon>Albulidae</taxon>
        <taxon>Albula</taxon>
    </lineage>
</organism>
<feature type="region of interest" description="Disordered" evidence="8">
    <location>
        <begin position="281"/>
        <end position="311"/>
    </location>
</feature>
<dbReference type="Proteomes" id="UP000824540">
    <property type="component" value="Unassembled WGS sequence"/>
</dbReference>
<comment type="caution">
    <text evidence="10">The sequence shown here is derived from an EMBL/GenBank/DDBJ whole genome shotgun (WGS) entry which is preliminary data.</text>
</comment>
<evidence type="ECO:0000313" key="11">
    <source>
        <dbReference type="Proteomes" id="UP000824540"/>
    </source>
</evidence>
<dbReference type="InterPro" id="IPR008677">
    <property type="entry name" value="MRVI1"/>
</dbReference>
<dbReference type="PANTHER" id="PTHR15352:SF2">
    <property type="entry name" value="INOSITOL 1,4,5-TRIPHOSPHATE RECEPTOR ASSOCIATED 1"/>
    <property type="match status" value="1"/>
</dbReference>
<comment type="subcellular location">
    <subcellularLocation>
        <location evidence="2">Cytoplasm</location>
    </subcellularLocation>
    <subcellularLocation>
        <location evidence="1">Membrane</location>
        <topology evidence="1">Single-pass membrane protein</topology>
    </subcellularLocation>
</comment>
<dbReference type="PANTHER" id="PTHR15352">
    <property type="entry name" value="LYMPHOID-RESTRICTED MEMBRANE PROTEIN, JAW1"/>
    <property type="match status" value="1"/>
</dbReference>
<evidence type="ECO:0000256" key="1">
    <source>
        <dbReference type="ARBA" id="ARBA00004167"/>
    </source>
</evidence>
<reference evidence="10" key="1">
    <citation type="thesis" date="2021" institute="BYU ScholarsArchive" country="Provo, UT, USA">
        <title>Applications of and Algorithms for Genome Assembly and Genomic Analyses with an Emphasis on Marine Teleosts.</title>
        <authorList>
            <person name="Pickett B.D."/>
        </authorList>
    </citation>
    <scope>NUCLEOTIDE SEQUENCE</scope>
    <source>
        <strain evidence="10">HI-2016</strain>
    </source>
</reference>
<evidence type="ECO:0000313" key="10">
    <source>
        <dbReference type="EMBL" id="KAG9328408.1"/>
    </source>
</evidence>
<gene>
    <name evidence="10" type="ORF">JZ751_014041</name>
</gene>
<feature type="compositionally biased region" description="Basic and acidic residues" evidence="8">
    <location>
        <begin position="294"/>
        <end position="310"/>
    </location>
</feature>
<evidence type="ECO:0000256" key="4">
    <source>
        <dbReference type="ARBA" id="ARBA00022692"/>
    </source>
</evidence>
<dbReference type="Pfam" id="PF05781">
    <property type="entry name" value="MRVI1"/>
    <property type="match status" value="1"/>
</dbReference>
<keyword evidence="11" id="KW-1185">Reference proteome</keyword>
<evidence type="ECO:0000256" key="9">
    <source>
        <dbReference type="SAM" id="SignalP"/>
    </source>
</evidence>
<dbReference type="AlphaFoldDB" id="A0A8T2MRS8"/>
<dbReference type="OrthoDB" id="10062605at2759"/>
<name>A0A8T2MRS8_9TELE</name>
<feature type="signal peptide" evidence="9">
    <location>
        <begin position="1"/>
        <end position="18"/>
    </location>
</feature>
<feature type="region of interest" description="Disordered" evidence="8">
    <location>
        <begin position="29"/>
        <end position="178"/>
    </location>
</feature>
<accession>A0A8T2MRS8</accession>
<protein>
    <submittedName>
        <fullName evidence="10">Uncharacterized protein</fullName>
    </submittedName>
</protein>
<dbReference type="GO" id="GO:0005737">
    <property type="term" value="C:cytoplasm"/>
    <property type="evidence" value="ECO:0007669"/>
    <property type="project" value="UniProtKB-SubCell"/>
</dbReference>
<proteinExistence type="predicted"/>
<sequence length="518" mass="56788">MYCVCVCVYVLCVCVCVCIVCVTEPPSMPTLPEEEQDSPKEPSRWSSPSMSSLLESRGTDMTLCPTAPGPPRQAAVGDQVNPTAREQHRTLDWKPNEKCKGSSGQLCPRYPTLPRSMSDPLLGGGRGRNVRGTETGLGRGGPRKGADMEAMPARGVAKPVPHPSAQQEVRAPRGPSPMMQAVTWDAIGSLLRDGSNLKLSKPPLKSPRHQNPPTPKQQGRWQKLAKMRELLFARPRPCLSVRVTVTVHQAETVPEQPWLPLNSACHSLSQEHQLLRHHAVRRGSRLPDLSETAEQDRGTPPEAEGKRDQPDVLPHISDITLRKLKLHRAASWCAGLCPISHATPGPWLSCLCGCDKLTLIILPNAFVQLSLAFRNDSYTLETRQHLAERERNLTEENTERELNVFKGFLKGSIALWQGPGQEESHRHLLQTAAVLQLLAVQLSSQAEMVGAMRQGEAHSVKSSPLTDPRESAVIEGAGHRVPEQQASHAVTFHSSPFERHSSASTHTAQGWGGRANDC</sequence>
<feature type="compositionally biased region" description="Low complexity" evidence="8">
    <location>
        <begin position="44"/>
        <end position="56"/>
    </location>
</feature>
<evidence type="ECO:0000256" key="6">
    <source>
        <dbReference type="ARBA" id="ARBA00023054"/>
    </source>
</evidence>
<evidence type="ECO:0000256" key="5">
    <source>
        <dbReference type="ARBA" id="ARBA00022989"/>
    </source>
</evidence>
<dbReference type="GO" id="GO:0016020">
    <property type="term" value="C:membrane"/>
    <property type="evidence" value="ECO:0007669"/>
    <property type="project" value="UniProtKB-SubCell"/>
</dbReference>
<dbReference type="GO" id="GO:0019934">
    <property type="term" value="P:cGMP-mediated signaling"/>
    <property type="evidence" value="ECO:0007669"/>
    <property type="project" value="TreeGrafter"/>
</dbReference>
<evidence type="ECO:0000256" key="3">
    <source>
        <dbReference type="ARBA" id="ARBA00022490"/>
    </source>
</evidence>
<feature type="chain" id="PRO_5035813319" evidence="9">
    <location>
        <begin position="19"/>
        <end position="518"/>
    </location>
</feature>
<keyword evidence="4" id="KW-0812">Transmembrane</keyword>
<keyword evidence="6" id="KW-0175">Coiled coil</keyword>
<feature type="region of interest" description="Disordered" evidence="8">
    <location>
        <begin position="496"/>
        <end position="518"/>
    </location>
</feature>
<evidence type="ECO:0000256" key="8">
    <source>
        <dbReference type="SAM" id="MobiDB-lite"/>
    </source>
</evidence>
<keyword evidence="7" id="KW-0472">Membrane</keyword>
<dbReference type="EMBL" id="JAFBMS010002277">
    <property type="protein sequence ID" value="KAG9328408.1"/>
    <property type="molecule type" value="Genomic_DNA"/>
</dbReference>
<keyword evidence="9" id="KW-0732">Signal</keyword>
<feature type="compositionally biased region" description="Basic and acidic residues" evidence="8">
    <location>
        <begin position="85"/>
        <end position="100"/>
    </location>
</feature>
<feature type="region of interest" description="Disordered" evidence="8">
    <location>
        <begin position="193"/>
        <end position="221"/>
    </location>
</feature>
<keyword evidence="5" id="KW-1133">Transmembrane helix</keyword>